<dbReference type="Proteomes" id="UP000193498">
    <property type="component" value="Unassembled WGS sequence"/>
</dbReference>
<dbReference type="AlphaFoldDB" id="A0A1Y1X3S3"/>
<dbReference type="SUPFAM" id="SSF56978">
    <property type="entry name" value="Perfringolysin"/>
    <property type="match status" value="1"/>
</dbReference>
<dbReference type="Pfam" id="PF01289">
    <property type="entry name" value="Thiol_cytolysin"/>
    <property type="match status" value="1"/>
</dbReference>
<name>A0A1Y1X3S3_9FUNG</name>
<evidence type="ECO:0000313" key="2">
    <source>
        <dbReference type="Proteomes" id="UP000193498"/>
    </source>
</evidence>
<comment type="caution">
    <text evidence="1">The sequence shown here is derived from an EMBL/GenBank/DDBJ whole genome shotgun (WGS) entry which is preliminary data.</text>
</comment>
<dbReference type="InterPro" id="IPR036359">
    <property type="entry name" value="Thiol_cytolysin_sf"/>
</dbReference>
<dbReference type="EMBL" id="MCFE01000746">
    <property type="protein sequence ID" value="ORX80278.1"/>
    <property type="molecule type" value="Genomic_DNA"/>
</dbReference>
<accession>A0A1Y1X3S3</accession>
<dbReference type="InterPro" id="IPR036363">
    <property type="entry name" value="Thiol_cytolysin_ab_sf"/>
</dbReference>
<proteinExistence type="predicted"/>
<sequence length="440" mass="48891">TPKELVTFSTILDAFWPGALLQGKGYVGGVGGFKLLPIWERNDQKITVDFMNGKSTSVICKPDSGKVRNVIASLVSKAKFSGHEAGANIHYRTVEGNSAESAALNLVFGTSHLTHQAKTTLDAQRNYTERTVSVYFVERAYTVDIMMPKTSADFFNNRFTIEDLKERVRFGRLGPYNLRVFVSSVSYGCALFYSVTSSAIAPDIRATIQSSYNGLMLGVDFHPNIKHQKPLSESKIGVAMMGGSRNAAINLIHDGNLYSFFSHESSLETCMPISYTMRSVANGNLAAVSQTTKYTIKSCHPVHKGYKWIFKTISLTLMGPSEPGNDDTAEAWGDIVLNGQYIWSVEKSRYQSIKVGQNVNFFKPPRATVLTDLSDDISPPFSLYLNFIDDDTWNGDFDGTIVNGNFTEWEVGTHTMRLRSEGELLLSYKVNKEKYGMLLN</sequence>
<organism evidence="1 2">
    <name type="scientific">Basidiobolus meristosporus CBS 931.73</name>
    <dbReference type="NCBI Taxonomy" id="1314790"/>
    <lineage>
        <taxon>Eukaryota</taxon>
        <taxon>Fungi</taxon>
        <taxon>Fungi incertae sedis</taxon>
        <taxon>Zoopagomycota</taxon>
        <taxon>Entomophthoromycotina</taxon>
        <taxon>Basidiobolomycetes</taxon>
        <taxon>Basidiobolales</taxon>
        <taxon>Basidiobolaceae</taxon>
        <taxon>Basidiobolus</taxon>
    </lineage>
</organism>
<protein>
    <submittedName>
        <fullName evidence="1">Perfringolysin</fullName>
    </submittedName>
</protein>
<dbReference type="InParanoid" id="A0A1Y1X3S3"/>
<dbReference type="Gene3D" id="3.40.30.40">
    <property type="entry name" value="Perfringolysin"/>
    <property type="match status" value="1"/>
</dbReference>
<keyword evidence="2" id="KW-1185">Reference proteome</keyword>
<feature type="non-terminal residue" evidence="1">
    <location>
        <position position="1"/>
    </location>
</feature>
<dbReference type="InterPro" id="IPR001869">
    <property type="entry name" value="Thiol_cytolysin"/>
</dbReference>
<dbReference type="Gene3D" id="3.90.840.10">
    <property type="entry name" value="Thiol-activated cytolysin superfamily/Thiol-activated cytolysin, alpha-beta domain"/>
    <property type="match status" value="1"/>
</dbReference>
<evidence type="ECO:0000313" key="1">
    <source>
        <dbReference type="EMBL" id="ORX80278.1"/>
    </source>
</evidence>
<reference evidence="1 2" key="1">
    <citation type="submission" date="2016-07" db="EMBL/GenBank/DDBJ databases">
        <title>Pervasive Adenine N6-methylation of Active Genes in Fungi.</title>
        <authorList>
            <consortium name="DOE Joint Genome Institute"/>
            <person name="Mondo S.J."/>
            <person name="Dannebaum R.O."/>
            <person name="Kuo R.C."/>
            <person name="Labutti K."/>
            <person name="Haridas S."/>
            <person name="Kuo A."/>
            <person name="Salamov A."/>
            <person name="Ahrendt S.R."/>
            <person name="Lipzen A."/>
            <person name="Sullivan W."/>
            <person name="Andreopoulos W.B."/>
            <person name="Clum A."/>
            <person name="Lindquist E."/>
            <person name="Daum C."/>
            <person name="Ramamoorthy G.K."/>
            <person name="Gryganskyi A."/>
            <person name="Culley D."/>
            <person name="Magnuson J.K."/>
            <person name="James T.Y."/>
            <person name="O'Malley M.A."/>
            <person name="Stajich J.E."/>
            <person name="Spatafora J.W."/>
            <person name="Visel A."/>
            <person name="Grigoriev I.V."/>
        </authorList>
    </citation>
    <scope>NUCLEOTIDE SEQUENCE [LARGE SCALE GENOMIC DNA]</scope>
    <source>
        <strain evidence="1 2">CBS 931.73</strain>
    </source>
</reference>
<gene>
    <name evidence="1" type="ORF">K493DRAFT_308375</name>
</gene>